<feature type="domain" description="HTH hxlR-type" evidence="4">
    <location>
        <begin position="16"/>
        <end position="114"/>
    </location>
</feature>
<dbReference type="PANTHER" id="PTHR33204:SF37">
    <property type="entry name" value="HTH-TYPE TRANSCRIPTIONAL REGULATOR YODB"/>
    <property type="match status" value="1"/>
</dbReference>
<dbReference type="SUPFAM" id="SSF46785">
    <property type="entry name" value="Winged helix' DNA-binding domain"/>
    <property type="match status" value="1"/>
</dbReference>
<proteinExistence type="predicted"/>
<keyword evidence="2" id="KW-0238">DNA-binding</keyword>
<dbReference type="OrthoDB" id="3481682at2"/>
<evidence type="ECO:0000256" key="2">
    <source>
        <dbReference type="ARBA" id="ARBA00023125"/>
    </source>
</evidence>
<dbReference type="Gene3D" id="1.10.10.10">
    <property type="entry name" value="Winged helix-like DNA-binding domain superfamily/Winged helix DNA-binding domain"/>
    <property type="match status" value="1"/>
</dbReference>
<organism evidence="5 6">
    <name type="scientific">Allonocardiopsis opalescens</name>
    <dbReference type="NCBI Taxonomy" id="1144618"/>
    <lineage>
        <taxon>Bacteria</taxon>
        <taxon>Bacillati</taxon>
        <taxon>Actinomycetota</taxon>
        <taxon>Actinomycetes</taxon>
        <taxon>Streptosporangiales</taxon>
        <taxon>Allonocardiopsis</taxon>
    </lineage>
</organism>
<dbReference type="PROSITE" id="PS51118">
    <property type="entry name" value="HTH_HXLR"/>
    <property type="match status" value="1"/>
</dbReference>
<evidence type="ECO:0000256" key="3">
    <source>
        <dbReference type="ARBA" id="ARBA00023163"/>
    </source>
</evidence>
<dbReference type="Pfam" id="PF01638">
    <property type="entry name" value="HxlR"/>
    <property type="match status" value="1"/>
</dbReference>
<keyword evidence="1" id="KW-0805">Transcription regulation</keyword>
<dbReference type="InterPro" id="IPR002577">
    <property type="entry name" value="HTH_HxlR"/>
</dbReference>
<evidence type="ECO:0000256" key="1">
    <source>
        <dbReference type="ARBA" id="ARBA00023015"/>
    </source>
</evidence>
<accession>A0A2T0Q5I2</accession>
<dbReference type="EMBL" id="PVZC01000004">
    <property type="protein sequence ID" value="PRX99033.1"/>
    <property type="molecule type" value="Genomic_DNA"/>
</dbReference>
<dbReference type="Proteomes" id="UP000237846">
    <property type="component" value="Unassembled WGS sequence"/>
</dbReference>
<dbReference type="InterPro" id="IPR036390">
    <property type="entry name" value="WH_DNA-bd_sf"/>
</dbReference>
<protein>
    <submittedName>
        <fullName evidence="5">HxlR family transcriptional regulator</fullName>
    </submittedName>
</protein>
<evidence type="ECO:0000259" key="4">
    <source>
        <dbReference type="PROSITE" id="PS51118"/>
    </source>
</evidence>
<dbReference type="InterPro" id="IPR036388">
    <property type="entry name" value="WH-like_DNA-bd_sf"/>
</dbReference>
<dbReference type="AlphaFoldDB" id="A0A2T0Q5I2"/>
<dbReference type="PANTHER" id="PTHR33204">
    <property type="entry name" value="TRANSCRIPTIONAL REGULATOR, MARR FAMILY"/>
    <property type="match status" value="1"/>
</dbReference>
<comment type="caution">
    <text evidence="5">The sequence shown here is derived from an EMBL/GenBank/DDBJ whole genome shotgun (WGS) entry which is preliminary data.</text>
</comment>
<evidence type="ECO:0000313" key="5">
    <source>
        <dbReference type="EMBL" id="PRX99033.1"/>
    </source>
</evidence>
<sequence length="122" mass="13722">MAGLAPPARNTFDRDCPSRTVLNHVSSRWGILVLSLLRERPHRFFLLRDRIDGISEKMLSQTLRQLASDGLVERRVRATSPPQVSYALTPLGQELAEHVQALLDWIVLRTDDILLARARAAG</sequence>
<evidence type="ECO:0000313" key="6">
    <source>
        <dbReference type="Proteomes" id="UP000237846"/>
    </source>
</evidence>
<keyword evidence="6" id="KW-1185">Reference proteome</keyword>
<dbReference type="GO" id="GO:0003677">
    <property type="term" value="F:DNA binding"/>
    <property type="evidence" value="ECO:0007669"/>
    <property type="project" value="UniProtKB-KW"/>
</dbReference>
<dbReference type="RefSeq" id="WP_106246732.1">
    <property type="nucleotide sequence ID" value="NZ_PVZC01000004.1"/>
</dbReference>
<name>A0A2T0Q5I2_9ACTN</name>
<gene>
    <name evidence="5" type="ORF">CLV72_104613</name>
</gene>
<reference evidence="5 6" key="1">
    <citation type="submission" date="2018-03" db="EMBL/GenBank/DDBJ databases">
        <title>Genomic Encyclopedia of Archaeal and Bacterial Type Strains, Phase II (KMG-II): from individual species to whole genera.</title>
        <authorList>
            <person name="Goeker M."/>
        </authorList>
    </citation>
    <scope>NUCLEOTIDE SEQUENCE [LARGE SCALE GENOMIC DNA]</scope>
    <source>
        <strain evidence="5 6">DSM 45601</strain>
    </source>
</reference>
<keyword evidence="3" id="KW-0804">Transcription</keyword>